<feature type="domain" description="Glycosyl transferase family 1" evidence="1">
    <location>
        <begin position="222"/>
        <end position="374"/>
    </location>
</feature>
<dbReference type="OrthoDB" id="9808590at2"/>
<dbReference type="eggNOG" id="COG0438">
    <property type="taxonomic scope" value="Bacteria"/>
</dbReference>
<dbReference type="Pfam" id="PF00534">
    <property type="entry name" value="Glycos_transf_1"/>
    <property type="match status" value="1"/>
</dbReference>
<dbReference type="RefSeq" id="WP_005994480.1">
    <property type="nucleotide sequence ID" value="NZ_AECZ01000017.1"/>
</dbReference>
<dbReference type="AlphaFoldDB" id="E1JY67"/>
<reference evidence="2 3" key="1">
    <citation type="submission" date="2010-08" db="EMBL/GenBank/DDBJ databases">
        <title>The draft genome of Desulfovibrio fructosovorans JJ.</title>
        <authorList>
            <consortium name="US DOE Joint Genome Institute (JGI-PGF)"/>
            <person name="Lucas S."/>
            <person name="Copeland A."/>
            <person name="Lapidus A."/>
            <person name="Cheng J.-F."/>
            <person name="Bruce D."/>
            <person name="Goodwin L."/>
            <person name="Pitluck S."/>
            <person name="Land M.L."/>
            <person name="Hauser L."/>
            <person name="Chang Y.-J."/>
            <person name="Jeffries C."/>
            <person name="Wall J.D."/>
            <person name="Stahl D.A."/>
            <person name="Arkin A.P."/>
            <person name="Dehal P."/>
            <person name="Stolyar S.M."/>
            <person name="Hazen T.C."/>
            <person name="Woyke T.J."/>
        </authorList>
    </citation>
    <scope>NUCLEOTIDE SEQUENCE [LARGE SCALE GENOMIC DNA]</scope>
    <source>
        <strain evidence="2 3">JJ</strain>
    </source>
</reference>
<dbReference type="CDD" id="cd03801">
    <property type="entry name" value="GT4_PimA-like"/>
    <property type="match status" value="1"/>
</dbReference>
<protein>
    <submittedName>
        <fullName evidence="2">Glycosyl transferase group 1</fullName>
    </submittedName>
</protein>
<keyword evidence="3" id="KW-1185">Reference proteome</keyword>
<evidence type="ECO:0000259" key="1">
    <source>
        <dbReference type="Pfam" id="PF00534"/>
    </source>
</evidence>
<name>E1JY67_SOLFR</name>
<keyword evidence="2" id="KW-0808">Transferase</keyword>
<dbReference type="SUPFAM" id="SSF53756">
    <property type="entry name" value="UDP-Glycosyltransferase/glycogen phosphorylase"/>
    <property type="match status" value="1"/>
</dbReference>
<accession>E1JY67</accession>
<dbReference type="PANTHER" id="PTHR45947">
    <property type="entry name" value="SULFOQUINOVOSYL TRANSFERASE SQD2"/>
    <property type="match status" value="1"/>
</dbReference>
<dbReference type="STRING" id="596151.DesfrDRAFT_2582"/>
<proteinExistence type="predicted"/>
<dbReference type="InterPro" id="IPR001296">
    <property type="entry name" value="Glyco_trans_1"/>
</dbReference>
<gene>
    <name evidence="2" type="ORF">DesfrDRAFT_2582</name>
</gene>
<dbReference type="InterPro" id="IPR050194">
    <property type="entry name" value="Glycosyltransferase_grp1"/>
</dbReference>
<dbReference type="Proteomes" id="UP000006250">
    <property type="component" value="Unassembled WGS sequence"/>
</dbReference>
<comment type="caution">
    <text evidence="2">The sequence shown here is derived from an EMBL/GenBank/DDBJ whole genome shotgun (WGS) entry which is preliminary data.</text>
</comment>
<evidence type="ECO:0000313" key="3">
    <source>
        <dbReference type="Proteomes" id="UP000006250"/>
    </source>
</evidence>
<sequence>MRIFVPAMGRVNTSNRDGSEVRFAEIAKRWLAAGVELLLLLPRREIGVLESQGVRASWQVHWEPFSDESDGLWNVLRTYLWRILTCPFARYPRGVDAVYAPSDFLFDLLPALLCRWRNPGAKLVVCVFLIAPNPFKGYENVFGGKKRLPTVRGVLYYVTQWLSVAMARRAGATLLVLNSLDKDSLLAMGASPEKVHVVTMGVDRAFFDSVEPAEETPVYDGIFLGRLHPQKGLFDLVRIWRLVCDARPGSRLGVIGGGSDWWFTKLTQEIKDAGLSGNVDLLGFRQGAEKVRLLKAAGCFLMPSHYESFGQVAVEAMASGLPVVAYDLPIYREIFPTGMVKTPLEDTRAFADAVLCVLNEPGCREAAVSAARERGAAFEWSAIAARETELVKNA</sequence>
<dbReference type="EMBL" id="AECZ01000017">
    <property type="protein sequence ID" value="EFL50641.1"/>
    <property type="molecule type" value="Genomic_DNA"/>
</dbReference>
<dbReference type="PANTHER" id="PTHR45947:SF3">
    <property type="entry name" value="SULFOQUINOVOSYL TRANSFERASE SQD2"/>
    <property type="match status" value="1"/>
</dbReference>
<organism evidence="2 3">
    <name type="scientific">Solidesulfovibrio fructosivorans JJ]</name>
    <dbReference type="NCBI Taxonomy" id="596151"/>
    <lineage>
        <taxon>Bacteria</taxon>
        <taxon>Pseudomonadati</taxon>
        <taxon>Thermodesulfobacteriota</taxon>
        <taxon>Desulfovibrionia</taxon>
        <taxon>Desulfovibrionales</taxon>
        <taxon>Desulfovibrionaceae</taxon>
        <taxon>Solidesulfovibrio</taxon>
    </lineage>
</organism>
<dbReference type="Gene3D" id="3.40.50.2000">
    <property type="entry name" value="Glycogen Phosphorylase B"/>
    <property type="match status" value="2"/>
</dbReference>
<evidence type="ECO:0000313" key="2">
    <source>
        <dbReference type="EMBL" id="EFL50641.1"/>
    </source>
</evidence>
<dbReference type="GO" id="GO:0016757">
    <property type="term" value="F:glycosyltransferase activity"/>
    <property type="evidence" value="ECO:0007669"/>
    <property type="project" value="InterPro"/>
</dbReference>